<feature type="compositionally biased region" description="Gly residues" evidence="1">
    <location>
        <begin position="526"/>
        <end position="541"/>
    </location>
</feature>
<protein>
    <submittedName>
        <fullName evidence="2">Uncharacterized protein</fullName>
    </submittedName>
</protein>
<evidence type="ECO:0000256" key="1">
    <source>
        <dbReference type="SAM" id="MobiDB-lite"/>
    </source>
</evidence>
<sequence>MKGSTLCPSIQYMTKVPSTSIAEKRIQEYFDQMPSLQTPCLAALQDALCLLEFPKCADETQATLPICWSVRDRVSQLCYELFNHEHPLSGPISDQHVFGDEGITLEQIRDSLFTPSFNTRWASSASVQEPDCVSFSDHGIRASPLENIQIVNDLGDEANDELKADRVEEERWLKEQSTTDLNADQGGLFEYDDDDVEYYAAMESMKVKRLDRRSRVRHHHHQKRSEGKKHGEKRSDESAEAGKLHVAIRANEPGQAVYTVPKDGSEHVLTQQSLNYAKTDKSSALDDHQRVLAQSGTNNASPADASDALGKANAGHPVDATKEAGETDEASNPKKGTVMLAAVPILLLMGAIAGFTVYRRYYENSFNQGGRNDSHDAIPGDDYHRRGSPIHFDRTFLNTIHSPPPTATYLHDPENNSRHQSPSSIASAGNMRRPPPSAGSHGKTRFQELSRSYDFGAGFRSIKNALSRSNNNPRDALDKATSASGSHSSLGKNQAFGAGGHSLAKIGSHPGLNALERQQLQQQYGASGGPSGSGSRSGSGSGSRFPDIHNMVSQEHSIVWGQYSADDNDGVYYHDASATLASNLARKSASSNSLSGGGKYSHHHQQSSGHQQPGTPTDSIGDCLSPESPSMSREELMRGREMFAPAYTFGSEGSVATDSHSGTDLLFDARDHFFDIGNEKTLDTQLHDEEMDMYLSMEKEESPYVVDDYNSMNPAPYEPKVMYRHLHDPNLIQKSAPMSEKESMARPSIDGRAIEESFDEKAAMKAALDEEEEGEGTHVLGNASPEWSQAIGAEQEQAVGRLSANAAIGATAVALGSSMHASGSAEFDPADWEEDLRSTSTVSLATSTGGGGGSKGSKKKSKSKKGRKH</sequence>
<dbReference type="AlphaFoldDB" id="A0A9P5SDS9"/>
<evidence type="ECO:0000313" key="3">
    <source>
        <dbReference type="Proteomes" id="UP000696485"/>
    </source>
</evidence>
<proteinExistence type="predicted"/>
<name>A0A9P5SDS9_9FUNG</name>
<evidence type="ECO:0000313" key="2">
    <source>
        <dbReference type="EMBL" id="KAF9326639.1"/>
    </source>
</evidence>
<feature type="compositionally biased region" description="Polar residues" evidence="1">
    <location>
        <begin position="481"/>
        <end position="492"/>
    </location>
</feature>
<dbReference type="InterPro" id="IPR036790">
    <property type="entry name" value="Frizzled_dom_sf"/>
</dbReference>
<feature type="region of interest" description="Disordered" evidence="1">
    <location>
        <begin position="465"/>
        <end position="496"/>
    </location>
</feature>
<reference evidence="2" key="1">
    <citation type="journal article" date="2020" name="Fungal Divers.">
        <title>Resolving the Mortierellaceae phylogeny through synthesis of multi-gene phylogenetics and phylogenomics.</title>
        <authorList>
            <person name="Vandepol N."/>
            <person name="Liber J."/>
            <person name="Desiro A."/>
            <person name="Na H."/>
            <person name="Kennedy M."/>
            <person name="Barry K."/>
            <person name="Grigoriev I.V."/>
            <person name="Miller A.N."/>
            <person name="O'Donnell K."/>
            <person name="Stajich J.E."/>
            <person name="Bonito G."/>
        </authorList>
    </citation>
    <scope>NUCLEOTIDE SEQUENCE</scope>
    <source>
        <strain evidence="2">NVP1</strain>
    </source>
</reference>
<feature type="region of interest" description="Disordered" evidence="1">
    <location>
        <begin position="296"/>
        <end position="332"/>
    </location>
</feature>
<feature type="region of interest" description="Disordered" evidence="1">
    <location>
        <begin position="210"/>
        <end position="241"/>
    </location>
</feature>
<feature type="compositionally biased region" description="Basic residues" evidence="1">
    <location>
        <begin position="856"/>
        <end position="869"/>
    </location>
</feature>
<dbReference type="EMBL" id="JAAAUY010000754">
    <property type="protein sequence ID" value="KAF9326639.1"/>
    <property type="molecule type" value="Genomic_DNA"/>
</dbReference>
<feature type="region of interest" description="Disordered" evidence="1">
    <location>
        <begin position="402"/>
        <end position="445"/>
    </location>
</feature>
<feature type="region of interest" description="Disordered" evidence="1">
    <location>
        <begin position="820"/>
        <end position="869"/>
    </location>
</feature>
<organism evidence="2 3">
    <name type="scientific">Podila minutissima</name>
    <dbReference type="NCBI Taxonomy" id="64525"/>
    <lineage>
        <taxon>Eukaryota</taxon>
        <taxon>Fungi</taxon>
        <taxon>Fungi incertae sedis</taxon>
        <taxon>Mucoromycota</taxon>
        <taxon>Mortierellomycotina</taxon>
        <taxon>Mortierellomycetes</taxon>
        <taxon>Mortierellales</taxon>
        <taxon>Mortierellaceae</taxon>
        <taxon>Podila</taxon>
    </lineage>
</organism>
<keyword evidence="3" id="KW-1185">Reference proteome</keyword>
<feature type="compositionally biased region" description="Polar residues" evidence="1">
    <location>
        <begin position="418"/>
        <end position="427"/>
    </location>
</feature>
<feature type="compositionally biased region" description="Polar residues" evidence="1">
    <location>
        <begin position="838"/>
        <end position="847"/>
    </location>
</feature>
<comment type="caution">
    <text evidence="2">The sequence shown here is derived from an EMBL/GenBank/DDBJ whole genome shotgun (WGS) entry which is preliminary data.</text>
</comment>
<feature type="region of interest" description="Disordered" evidence="1">
    <location>
        <begin position="522"/>
        <end position="548"/>
    </location>
</feature>
<dbReference type="Gene3D" id="1.10.2000.10">
    <property type="entry name" value="Frizzled cysteine-rich domain"/>
    <property type="match status" value="1"/>
</dbReference>
<dbReference type="Proteomes" id="UP000696485">
    <property type="component" value="Unassembled WGS sequence"/>
</dbReference>
<gene>
    <name evidence="2" type="ORF">BG006_009955</name>
</gene>
<feature type="region of interest" description="Disordered" evidence="1">
    <location>
        <begin position="589"/>
        <end position="635"/>
    </location>
</feature>
<feature type="compositionally biased region" description="Basic and acidic residues" evidence="1">
    <location>
        <begin position="224"/>
        <end position="241"/>
    </location>
</feature>
<feature type="compositionally biased region" description="Basic residues" evidence="1">
    <location>
        <begin position="210"/>
        <end position="223"/>
    </location>
</feature>
<accession>A0A9P5SDS9</accession>